<evidence type="ECO:0000313" key="4">
    <source>
        <dbReference type="EMBL" id="SVB87945.1"/>
    </source>
</evidence>
<dbReference type="GO" id="GO:0009228">
    <property type="term" value="P:thiamine biosynthetic process"/>
    <property type="evidence" value="ECO:0007669"/>
    <property type="project" value="UniProtKB-KW"/>
</dbReference>
<feature type="domain" description="Thiamine phosphate synthase/TenI" evidence="3">
    <location>
        <begin position="98"/>
        <end position="228"/>
    </location>
</feature>
<reference evidence="4" key="1">
    <citation type="submission" date="2018-05" db="EMBL/GenBank/DDBJ databases">
        <authorList>
            <person name="Lanie J.A."/>
            <person name="Ng W.-L."/>
            <person name="Kazmierczak K.M."/>
            <person name="Andrzejewski T.M."/>
            <person name="Davidsen T.M."/>
            <person name="Wayne K.J."/>
            <person name="Tettelin H."/>
            <person name="Glass J.I."/>
            <person name="Rusch D."/>
            <person name="Podicherti R."/>
            <person name="Tsui H.-C.T."/>
            <person name="Winkler M.E."/>
        </authorList>
    </citation>
    <scope>NUCLEOTIDE SEQUENCE</scope>
</reference>
<dbReference type="Gene3D" id="3.20.20.70">
    <property type="entry name" value="Aldolase class I"/>
    <property type="match status" value="1"/>
</dbReference>
<dbReference type="PANTHER" id="PTHR20857">
    <property type="entry name" value="THIAMINE-PHOSPHATE PYROPHOSPHORYLASE"/>
    <property type="match status" value="1"/>
</dbReference>
<dbReference type="AlphaFoldDB" id="A0A382HLI2"/>
<dbReference type="GO" id="GO:0004789">
    <property type="term" value="F:thiamine-phosphate diphosphorylase activity"/>
    <property type="evidence" value="ECO:0007669"/>
    <property type="project" value="TreeGrafter"/>
</dbReference>
<dbReference type="SUPFAM" id="SSF51391">
    <property type="entry name" value="Thiamin phosphate synthase"/>
    <property type="match status" value="1"/>
</dbReference>
<dbReference type="InterPro" id="IPR036206">
    <property type="entry name" value="ThiamineP_synth_sf"/>
</dbReference>
<evidence type="ECO:0000256" key="1">
    <source>
        <dbReference type="ARBA" id="ARBA00004948"/>
    </source>
</evidence>
<gene>
    <name evidence="4" type="ORF">METZ01_LOCUS240799</name>
</gene>
<organism evidence="4">
    <name type="scientific">marine metagenome</name>
    <dbReference type="NCBI Taxonomy" id="408172"/>
    <lineage>
        <taxon>unclassified sequences</taxon>
        <taxon>metagenomes</taxon>
        <taxon>ecological metagenomes</taxon>
    </lineage>
</organism>
<dbReference type="GO" id="GO:0005737">
    <property type="term" value="C:cytoplasm"/>
    <property type="evidence" value="ECO:0007669"/>
    <property type="project" value="TreeGrafter"/>
</dbReference>
<keyword evidence="2" id="KW-0784">Thiamine biosynthesis</keyword>
<dbReference type="InterPro" id="IPR022998">
    <property type="entry name" value="ThiamineP_synth_TenI"/>
</dbReference>
<comment type="pathway">
    <text evidence="1">Cofactor biosynthesis; thiamine diphosphate biosynthesis.</text>
</comment>
<dbReference type="PANTHER" id="PTHR20857:SF15">
    <property type="entry name" value="THIAMINE-PHOSPHATE SYNTHASE"/>
    <property type="match status" value="1"/>
</dbReference>
<evidence type="ECO:0000259" key="3">
    <source>
        <dbReference type="Pfam" id="PF02581"/>
    </source>
</evidence>
<evidence type="ECO:0000256" key="2">
    <source>
        <dbReference type="ARBA" id="ARBA00022977"/>
    </source>
</evidence>
<dbReference type="InterPro" id="IPR013785">
    <property type="entry name" value="Aldolase_TIM"/>
</dbReference>
<accession>A0A382HLI2</accession>
<sequence>MTRYESVFSSLLDALDKPDNGIDEYRLRLKADISDFSKSFLLDPPKMRPFLEAAESVLLQLETARNLSNQTLTGFINAVESEINIRVRAVLRESINGIYTIIDPEAVNNRSLVEVTKSVINGGVSVIQYRDKVNDRSIFLENAQAMQEICDDAEVTFVVNDAADIANLVSAPFLHVGQSDLPVKSASKLLGPARGIGRSNNGPIEASESEYSGADYLAVGAVYATSTMGKSSRIPVG</sequence>
<dbReference type="CDD" id="cd00564">
    <property type="entry name" value="TMP_TenI"/>
    <property type="match status" value="1"/>
</dbReference>
<dbReference type="Pfam" id="PF02581">
    <property type="entry name" value="TMP-TENI"/>
    <property type="match status" value="1"/>
</dbReference>
<proteinExistence type="predicted"/>
<protein>
    <recommendedName>
        <fullName evidence="3">Thiamine phosphate synthase/TenI domain-containing protein</fullName>
    </recommendedName>
</protein>
<feature type="non-terminal residue" evidence="4">
    <location>
        <position position="237"/>
    </location>
</feature>
<name>A0A382HLI2_9ZZZZ</name>
<dbReference type="EMBL" id="UINC01061894">
    <property type="protein sequence ID" value="SVB87945.1"/>
    <property type="molecule type" value="Genomic_DNA"/>
</dbReference>